<dbReference type="HOGENOM" id="CLU_3177501_0_0_9"/>
<protein>
    <submittedName>
        <fullName evidence="1">Uncharacterized protein</fullName>
    </submittedName>
</protein>
<comment type="caution">
    <text evidence="1">The sequence shown here is derived from an EMBL/GenBank/DDBJ whole genome shotgun (WGS) entry which is preliminary data.</text>
</comment>
<reference evidence="1 2" key="1">
    <citation type="submission" date="2013-07" db="EMBL/GenBank/DDBJ databases">
        <authorList>
            <person name="Weinstock G."/>
            <person name="Sodergren E."/>
            <person name="Wylie T."/>
            <person name="Fulton L."/>
            <person name="Fulton R."/>
            <person name="Fronick C."/>
            <person name="O'Laughlin M."/>
            <person name="Godfrey J."/>
            <person name="Miner T."/>
            <person name="Herter B."/>
            <person name="Appelbaum E."/>
            <person name="Cordes M."/>
            <person name="Lek S."/>
            <person name="Wollam A."/>
            <person name="Pepin K.H."/>
            <person name="Palsikar V.B."/>
            <person name="Mitreva M."/>
            <person name="Wilson R.K."/>
        </authorList>
    </citation>
    <scope>NUCLEOTIDE SEQUENCE [LARGE SCALE GENOMIC DNA]</scope>
    <source>
        <strain evidence="1 2">ATCC 27760</strain>
    </source>
</reference>
<keyword evidence="2" id="KW-1185">Reference proteome</keyword>
<dbReference type="EMBL" id="AWVF01000070">
    <property type="protein sequence ID" value="ERJ97018.1"/>
    <property type="molecule type" value="Genomic_DNA"/>
</dbReference>
<accession>U2MCK0</accession>
<name>U2MCK0_9FIRM</name>
<dbReference type="Proteomes" id="UP000016662">
    <property type="component" value="Unassembled WGS sequence"/>
</dbReference>
<organism evidence="1 2">
    <name type="scientific">Ruminococcus callidus ATCC 27760</name>
    <dbReference type="NCBI Taxonomy" id="411473"/>
    <lineage>
        <taxon>Bacteria</taxon>
        <taxon>Bacillati</taxon>
        <taxon>Bacillota</taxon>
        <taxon>Clostridia</taxon>
        <taxon>Eubacteriales</taxon>
        <taxon>Oscillospiraceae</taxon>
        <taxon>Ruminococcus</taxon>
    </lineage>
</organism>
<sequence>SVAQSLCGIALDISAEIVYTNDKESTPVDGLLPLLRLKRNNCHRFGR</sequence>
<evidence type="ECO:0000313" key="2">
    <source>
        <dbReference type="Proteomes" id="UP000016662"/>
    </source>
</evidence>
<dbReference type="AlphaFoldDB" id="U2MCK0"/>
<proteinExistence type="predicted"/>
<feature type="non-terminal residue" evidence="1">
    <location>
        <position position="1"/>
    </location>
</feature>
<evidence type="ECO:0000313" key="1">
    <source>
        <dbReference type="EMBL" id="ERJ97018.1"/>
    </source>
</evidence>
<gene>
    <name evidence="1" type="ORF">RUMCAL_00611</name>
</gene>